<dbReference type="Proteomes" id="UP000681315">
    <property type="component" value="Unassembled WGS sequence"/>
</dbReference>
<dbReference type="InterPro" id="IPR042184">
    <property type="entry name" value="YqeY/Aim41_N"/>
</dbReference>
<proteinExistence type="predicted"/>
<reference evidence="1 2" key="1">
    <citation type="submission" date="2021-03" db="EMBL/GenBank/DDBJ databases">
        <title>Gelidibacter sp. nov., isolated from costal sediment.</title>
        <authorList>
            <person name="Lun K.-Y."/>
        </authorList>
    </citation>
    <scope>NUCLEOTIDE SEQUENCE [LARGE SCALE GENOMIC DNA]</scope>
    <source>
        <strain evidence="1 2">DF109</strain>
    </source>
</reference>
<gene>
    <name evidence="1" type="ORF">J4051_15350</name>
</gene>
<dbReference type="Pfam" id="PF09424">
    <property type="entry name" value="YqeY"/>
    <property type="match status" value="1"/>
</dbReference>
<dbReference type="RefSeq" id="WP_208234761.1">
    <property type="nucleotide sequence ID" value="NZ_JAGEVG010000019.1"/>
</dbReference>
<dbReference type="SUPFAM" id="SSF89095">
    <property type="entry name" value="GatB/YqeY motif"/>
    <property type="match status" value="1"/>
</dbReference>
<protein>
    <submittedName>
        <fullName evidence="1">GatB/YqeY domain-containing protein</fullName>
    </submittedName>
</protein>
<dbReference type="PANTHER" id="PTHR28055:SF1">
    <property type="entry name" value="ALTERED INHERITANCE OF MITOCHONDRIA PROTEIN 41, MITOCHONDRIAL"/>
    <property type="match status" value="1"/>
</dbReference>
<dbReference type="InterPro" id="IPR003789">
    <property type="entry name" value="Asn/Gln_tRNA_amidoTrase-B-like"/>
</dbReference>
<keyword evidence="2" id="KW-1185">Reference proteome</keyword>
<accession>A0ABS3SVD8</accession>
<dbReference type="EMBL" id="JAGEVG010000019">
    <property type="protein sequence ID" value="MBO3099656.1"/>
    <property type="molecule type" value="Genomic_DNA"/>
</dbReference>
<evidence type="ECO:0000313" key="2">
    <source>
        <dbReference type="Proteomes" id="UP000681315"/>
    </source>
</evidence>
<dbReference type="Gene3D" id="1.10.1510.10">
    <property type="entry name" value="Uncharacterised protein YqeY/AIM41 PF09424, N-terminal domain"/>
    <property type="match status" value="1"/>
</dbReference>
<dbReference type="PANTHER" id="PTHR28055">
    <property type="entry name" value="ALTERED INHERITANCE OF MITOCHONDRIA PROTEIN 41, MITOCHONDRIAL"/>
    <property type="match status" value="1"/>
</dbReference>
<sequence length="149" mass="16197">MSLQEDLMTALKAAMKSKDQEALAALRAIKSEILLAQTETGSKEEISEEQEIKILSKLVKQRKDSAAIYTEQNRNDLAEPELAQAEIISQFLPAQLSEAEIEKVVVEAIQKIGAEGMKDMGKVMGIVNQQLAGKADGKTISTIVKAKLA</sequence>
<dbReference type="Gene3D" id="1.10.10.410">
    <property type="match status" value="1"/>
</dbReference>
<organism evidence="1 2">
    <name type="scientific">Gelidibacter pelagius</name>
    <dbReference type="NCBI Taxonomy" id="2819985"/>
    <lineage>
        <taxon>Bacteria</taxon>
        <taxon>Pseudomonadati</taxon>
        <taxon>Bacteroidota</taxon>
        <taxon>Flavobacteriia</taxon>
        <taxon>Flavobacteriales</taxon>
        <taxon>Flavobacteriaceae</taxon>
        <taxon>Gelidibacter</taxon>
    </lineage>
</organism>
<dbReference type="InterPro" id="IPR023168">
    <property type="entry name" value="GatB_Yqey_C_2"/>
</dbReference>
<comment type="caution">
    <text evidence="1">The sequence shown here is derived from an EMBL/GenBank/DDBJ whole genome shotgun (WGS) entry which is preliminary data.</text>
</comment>
<evidence type="ECO:0000313" key="1">
    <source>
        <dbReference type="EMBL" id="MBO3099656.1"/>
    </source>
</evidence>
<dbReference type="InterPro" id="IPR019004">
    <property type="entry name" value="YqeY/Aim41"/>
</dbReference>
<name>A0ABS3SVD8_9FLAO</name>